<dbReference type="HOGENOM" id="CLU_015670_1_0_2"/>
<dbReference type="EMBL" id="AE010299">
    <property type="protein sequence ID" value="AAM04005.1"/>
    <property type="molecule type" value="Genomic_DNA"/>
</dbReference>
<dbReference type="InParanoid" id="Q8TT76"/>
<dbReference type="KEGG" id="mac:MA_0561"/>
<accession>Q8TT76</accession>
<keyword evidence="2" id="KW-1185">Reference proteome</keyword>
<proteinExistence type="predicted"/>
<dbReference type="STRING" id="188937.MA_0561"/>
<dbReference type="EnsemblBacteria" id="AAM04005">
    <property type="protein sequence ID" value="AAM04005"/>
    <property type="gene ID" value="MA_0561"/>
</dbReference>
<gene>
    <name evidence="1" type="ordered locus">MA_0561</name>
</gene>
<dbReference type="Proteomes" id="UP000002487">
    <property type="component" value="Chromosome"/>
</dbReference>
<protein>
    <recommendedName>
        <fullName evidence="3">dTDP-glucose 4,6-dehydratase</fullName>
    </recommendedName>
</protein>
<evidence type="ECO:0000313" key="2">
    <source>
        <dbReference type="Proteomes" id="UP000002487"/>
    </source>
</evidence>
<dbReference type="InterPro" id="IPR022601">
    <property type="entry name" value="DUF3160"/>
</dbReference>
<reference evidence="1 2" key="1">
    <citation type="journal article" date="2002" name="Genome Res.">
        <title>The genome of Methanosarcina acetivorans reveals extensive metabolic and physiological diversity.</title>
        <authorList>
            <person name="Galagan J.E."/>
            <person name="Nusbaum C."/>
            <person name="Roy A."/>
            <person name="Endrizzi M.G."/>
            <person name="Macdonald P."/>
            <person name="FitzHugh W."/>
            <person name="Calvo S."/>
            <person name="Engels R."/>
            <person name="Smirnov S."/>
            <person name="Atnoor D."/>
            <person name="Brown A."/>
            <person name="Allen N."/>
            <person name="Naylor J."/>
            <person name="Stange-Thomann N."/>
            <person name="DeArellano K."/>
            <person name="Johnson R."/>
            <person name="Linton L."/>
            <person name="McEwan P."/>
            <person name="McKernan K."/>
            <person name="Talamas J."/>
            <person name="Tirrell A."/>
            <person name="Ye W."/>
            <person name="Zimmer A."/>
            <person name="Barber R.D."/>
            <person name="Cann I."/>
            <person name="Graham D.E."/>
            <person name="Grahame D.A."/>
            <person name="Guss A."/>
            <person name="Hedderich R."/>
            <person name="Ingram-Smith C."/>
            <person name="Kuettner C.H."/>
            <person name="Krzycki J.A."/>
            <person name="Leigh J.A."/>
            <person name="Li W."/>
            <person name="Liu J."/>
            <person name="Mukhopadhyay B."/>
            <person name="Reeve J.N."/>
            <person name="Smith K."/>
            <person name="Springer T.A."/>
            <person name="Umayam L.A."/>
            <person name="White O."/>
            <person name="White R.H."/>
            <person name="de Macario E.C."/>
            <person name="Ferry J.G."/>
            <person name="Jarrell K.F."/>
            <person name="Jing H."/>
            <person name="Macario A.J.L."/>
            <person name="Paulsen I."/>
            <person name="Pritchett M."/>
            <person name="Sowers K.R."/>
            <person name="Swanson R.V."/>
            <person name="Zinder S.H."/>
            <person name="Lander E."/>
            <person name="Metcalf W.W."/>
            <person name="Birren B."/>
        </authorList>
    </citation>
    <scope>NUCLEOTIDE SEQUENCE [LARGE SCALE GENOMIC DNA]</scope>
    <source>
        <strain evidence="2">ATCC 35395 / DSM 2834 / JCM 12185 / C2A</strain>
    </source>
</reference>
<dbReference type="AlphaFoldDB" id="Q8TT76"/>
<dbReference type="InterPro" id="IPR016626">
    <property type="entry name" value="UCP014897_arc"/>
</dbReference>
<evidence type="ECO:0000313" key="1">
    <source>
        <dbReference type="EMBL" id="AAM04005.1"/>
    </source>
</evidence>
<name>Q8TT76_METAC</name>
<dbReference type="Pfam" id="PF11369">
    <property type="entry name" value="DUF3160"/>
    <property type="match status" value="1"/>
</dbReference>
<dbReference type="SMART" id="SM01325">
    <property type="entry name" value="DUF3160"/>
    <property type="match status" value="1"/>
</dbReference>
<dbReference type="PIRSF" id="PIRSF014897">
    <property type="entry name" value="UCP014897"/>
    <property type="match status" value="1"/>
</dbReference>
<dbReference type="PhylomeDB" id="Q8TT76"/>
<organism evidence="1 2">
    <name type="scientific">Methanosarcina acetivorans (strain ATCC 35395 / DSM 2834 / JCM 12185 / C2A)</name>
    <dbReference type="NCBI Taxonomy" id="188937"/>
    <lineage>
        <taxon>Archaea</taxon>
        <taxon>Methanobacteriati</taxon>
        <taxon>Methanobacteriota</taxon>
        <taxon>Stenosarchaea group</taxon>
        <taxon>Methanomicrobia</taxon>
        <taxon>Methanosarcinales</taxon>
        <taxon>Methanosarcinaceae</taxon>
        <taxon>Methanosarcina</taxon>
    </lineage>
</organism>
<evidence type="ECO:0008006" key="3">
    <source>
        <dbReference type="Google" id="ProtNLM"/>
    </source>
</evidence>
<sequence length="791" mass="90718">MLKPNSRCEEFDLKIKTLIVICLLAITLIPGSGCIDSNSEPVKETGLEKVTDKQDSSPDVTVETALEGNFSEKSNTLELETGSSFSRYYSKENLQFEAGVPAYSLPLKASEITNYDDFIQKIPLTNKNRDLLYKNGFVVIESRASGNLFEAEPVRVNEIYSALKSADIPIFITSDSLLHLYHIQFDETLKQVEKDEFYDDLWKLDKALLETSIEDYNRSIEDKASEEVTEAARRNVAYFAVALSLLQPKPEQIEQSQRYLGKATLFDPQNAKQYSVEIPSFVKADVEAEIALIGAQKGGISPIFKYYEDYSQYIPRGHYTTSEKLTNYFKTMMWHGRMSMLLRPNMITSEESMVKESVTEKSAAEESEKESRIQTIQALLISDHFDRDKNLRAEWDRIYDVTAFYVGFSDDLGPYEYAKALDTVFGNDREESSFDNENLTALKTELERYENPKIYGGTGEIIPAGSETENKTLEATKGFRFMGQRYTPDSYILQKLYPPALNIMDLLGSEKAREHLKNMGFSENEEYKERHLSLENEFEAFEGEDWNKNLYWAQLYALKPLLVSYPEGYPTFMQTEAWEDKQLNAALASWTELRHDTILYAKQAYFVGAFYDLEEIPVQGYVEPVPEFYARMLALTKMAHSGLAEMEVLDEQSDKDFTTLESTLEKLLEISIKELENKELTDEEYEFIKSFEKNIAPMLENIDEDTQSSVVVADVHTDQEGRVLEEGTGKLDLIVVAYKQPDGRIVLGAGPVMSYYEFWQPSGERLTDEEWREMLENKPPERPEWVESFKS</sequence>